<dbReference type="Pfam" id="PF08236">
    <property type="entry name" value="SRI"/>
    <property type="match status" value="1"/>
</dbReference>
<dbReference type="GO" id="GO:0045128">
    <property type="term" value="P:negative regulation of reciprocal meiotic recombination"/>
    <property type="evidence" value="ECO:0007669"/>
    <property type="project" value="EnsemblFungi"/>
</dbReference>
<feature type="region of interest" description="Disordered" evidence="16">
    <location>
        <begin position="411"/>
        <end position="508"/>
    </location>
</feature>
<reference evidence="21 23" key="1">
    <citation type="journal article" date="2016" name="PLoS ONE">
        <title>Sequence Assembly of Yarrowia lipolytica Strain W29/CLIB89 Shows Transposable Element Diversity.</title>
        <authorList>
            <person name="Magnan C."/>
            <person name="Yu J."/>
            <person name="Chang I."/>
            <person name="Jahn E."/>
            <person name="Kanomata Y."/>
            <person name="Wu J."/>
            <person name="Zeller M."/>
            <person name="Oakes M."/>
            <person name="Baldi P."/>
            <person name="Sandmeyer S."/>
        </authorList>
    </citation>
    <scope>NUCLEOTIDE SEQUENCE [LARGE SCALE GENOMIC DNA]</scope>
    <source>
        <strain evidence="21">CLIB89</strain>
        <strain evidence="23">CLIB89(W29)</strain>
    </source>
</reference>
<dbReference type="PROSITE" id="PS51215">
    <property type="entry name" value="AWS"/>
    <property type="match status" value="1"/>
</dbReference>
<dbReference type="GO" id="GO:0006354">
    <property type="term" value="P:DNA-templated transcription elongation"/>
    <property type="evidence" value="ECO:0007669"/>
    <property type="project" value="EnsemblFungi"/>
</dbReference>
<dbReference type="GO" id="GO:0005694">
    <property type="term" value="C:chromosome"/>
    <property type="evidence" value="ECO:0007669"/>
    <property type="project" value="UniProtKB-SubCell"/>
</dbReference>
<keyword evidence="13" id="KW-0539">Nucleus</keyword>
<dbReference type="PROSITE" id="PS51568">
    <property type="entry name" value="SAM_MT43_SET2_1"/>
    <property type="match status" value="1"/>
</dbReference>
<comment type="subcellular location">
    <subcellularLocation>
        <location evidence="3">Chromosome</location>
    </subcellularLocation>
    <subcellularLocation>
        <location evidence="2">Nucleus</location>
    </subcellularLocation>
</comment>
<evidence type="ECO:0000256" key="9">
    <source>
        <dbReference type="ARBA" id="ARBA00022679"/>
    </source>
</evidence>
<keyword evidence="12" id="KW-0804">Transcription</keyword>
<evidence type="ECO:0000259" key="18">
    <source>
        <dbReference type="PROSITE" id="PS50280"/>
    </source>
</evidence>
<dbReference type="InterPro" id="IPR001214">
    <property type="entry name" value="SET_dom"/>
</dbReference>
<dbReference type="SUPFAM" id="SSF51045">
    <property type="entry name" value="WW domain"/>
    <property type="match status" value="1"/>
</dbReference>
<dbReference type="GO" id="GO:0009302">
    <property type="term" value="P:sno(s)RNA transcription"/>
    <property type="evidence" value="ECO:0007669"/>
    <property type="project" value="EnsemblFungi"/>
</dbReference>
<keyword evidence="10" id="KW-0949">S-adenosyl-L-methionine</keyword>
<feature type="domain" description="AWS" evidence="20">
    <location>
        <begin position="45"/>
        <end position="90"/>
    </location>
</feature>
<dbReference type="CDD" id="cd19172">
    <property type="entry name" value="SET_SETD2"/>
    <property type="match status" value="1"/>
</dbReference>
<dbReference type="InterPro" id="IPR017923">
    <property type="entry name" value="TFIIS_N"/>
</dbReference>
<dbReference type="GO" id="GO:0032259">
    <property type="term" value="P:methylation"/>
    <property type="evidence" value="ECO:0007669"/>
    <property type="project" value="UniProtKB-KW"/>
</dbReference>
<dbReference type="Pfam" id="PF00856">
    <property type="entry name" value="SET"/>
    <property type="match status" value="1"/>
</dbReference>
<dbReference type="PROSITE" id="PS50020">
    <property type="entry name" value="WW_DOMAIN_2"/>
    <property type="match status" value="1"/>
</dbReference>
<dbReference type="CDD" id="cd00201">
    <property type="entry name" value="WW"/>
    <property type="match status" value="1"/>
</dbReference>
<gene>
    <name evidence="22" type="ORF">B0I71DRAFT_132785</name>
    <name evidence="21" type="ORF">YALI1_E21962g</name>
</gene>
<name>A0A1H6Q9F0_YARLL</name>
<dbReference type="InterPro" id="IPR025788">
    <property type="entry name" value="Set2_fungi"/>
</dbReference>
<dbReference type="InterPro" id="IPR001202">
    <property type="entry name" value="WW_dom"/>
</dbReference>
<dbReference type="RefSeq" id="XP_504097.1">
    <property type="nucleotide sequence ID" value="XM_504097.1"/>
</dbReference>
<evidence type="ECO:0000313" key="24">
    <source>
        <dbReference type="Proteomes" id="UP000256601"/>
    </source>
</evidence>
<evidence type="ECO:0000313" key="22">
    <source>
        <dbReference type="EMBL" id="RDW25305.1"/>
    </source>
</evidence>
<comment type="catalytic activity">
    <reaction evidence="15">
        <text>L-lysyl(36)-[histone H3] + 3 S-adenosyl-L-methionine = N(6),N(6),N(6)-trimethyl-L-lysyl(36)-[histone H3] + 3 S-adenosyl-L-homocysteine + 3 H(+)</text>
        <dbReference type="Rhea" id="RHEA:60324"/>
        <dbReference type="Rhea" id="RHEA-COMP:9785"/>
        <dbReference type="Rhea" id="RHEA-COMP:15536"/>
        <dbReference type="ChEBI" id="CHEBI:15378"/>
        <dbReference type="ChEBI" id="CHEBI:29969"/>
        <dbReference type="ChEBI" id="CHEBI:57856"/>
        <dbReference type="ChEBI" id="CHEBI:59789"/>
        <dbReference type="ChEBI" id="CHEBI:61961"/>
        <dbReference type="EC" id="2.1.1.359"/>
    </reaction>
</comment>
<dbReference type="InterPro" id="IPR006560">
    <property type="entry name" value="AWS_dom"/>
</dbReference>
<evidence type="ECO:0000256" key="6">
    <source>
        <dbReference type="ARBA" id="ARBA00022454"/>
    </source>
</evidence>
<dbReference type="GO" id="GO:0140955">
    <property type="term" value="F:histone H3K36 trimethyltransferase activity"/>
    <property type="evidence" value="ECO:0007669"/>
    <property type="project" value="UniProtKB-EC"/>
</dbReference>
<dbReference type="EMBL" id="KZ857338">
    <property type="protein sequence ID" value="RDW25305.1"/>
    <property type="molecule type" value="Genomic_DNA"/>
</dbReference>
<dbReference type="SUPFAM" id="SSF47676">
    <property type="entry name" value="Conserved domain common to transcription factors TFIIS, elongin A, CRSP70"/>
    <property type="match status" value="1"/>
</dbReference>
<sequence>MSGNNSPINAQLFPDARDVTKDALQTFVELPECTYMKGLGSSQQAEVMACDCKPGPTACDEDSGCINRLTSIECVRCCKGCQNKRFQGKKYASVDVISTEKKGFGLRATKDIAAGEFVYEYVGEVIDEPTFKERTAIYTTQGVKHFYFMMLQKGEFIDATAKGGLGRFCNHSCAPNGHVEKWVVGKRLRMGIFASRHIQRGEEVTFDYNVDRYGAEAQACYCGEKNCVGFLGGKTQTESASKVSGTLTAALGLTSRDINAILRGKKSAEDLRPRDLTVQDVSKVMASLMMNQEAWQVNLMLQRIALCTDTSVQAAVMKMHGYQIFAQILTATWGDNPLGLDDSDRVNVTLMLLRVLQKWPRITKNKISSSQIENVVKSLTSNDNSDIATIAQELLSEWANLKMAFRIPRRKIDPDGDEHSVSRGTSEEVTKESSKSEEPNDVEVVKVNKKADNNGNGVTDSPSTRSESPFTFIPTPYSNKTAPKGPKKAVKQPASPMVPPRSLPKGWQFANDPQGKVYYYNLELNIQQWDFPKASRASSPSTPKGPKGPKGPRGNRRDERRDNSETREPLSLQSQRESDLQRIIEQARLQEVKNNSEPAPSASAKPVNAQAHRLTKLLAKVVPNQVSKYDVDRERAKKCSKDIVQILVDKELKRPEPMTEISDEKAKKIKEFVKGYMGKVVKRLEEKEGGAKDFGRGRQGNRRDSERQSDRRGRQGQSDRDHSDNHGRKRKGEENQPYEAGPMYDDESAETSTETVKKPKVDMEIDLE</sequence>
<dbReference type="KEGG" id="yli:2911710"/>
<evidence type="ECO:0000256" key="11">
    <source>
        <dbReference type="ARBA" id="ARBA00023015"/>
    </source>
</evidence>
<dbReference type="InterPro" id="IPR003616">
    <property type="entry name" value="Post-SET_dom"/>
</dbReference>
<dbReference type="eggNOG" id="KOG4442">
    <property type="taxonomic scope" value="Eukaryota"/>
</dbReference>
<feature type="compositionally biased region" description="Basic and acidic residues" evidence="16">
    <location>
        <begin position="411"/>
        <end position="452"/>
    </location>
</feature>
<dbReference type="Pfam" id="PF08711">
    <property type="entry name" value="Med26"/>
    <property type="match status" value="1"/>
</dbReference>
<protein>
    <recommendedName>
        <fullName evidence="5">Histone-lysine N-methyltransferase, H3 lysine-36 specific</fullName>
        <ecNumber evidence="4">2.1.1.359</ecNumber>
    </recommendedName>
    <alternativeName>
        <fullName evidence="14">SET domain-containing protein 2</fullName>
    </alternativeName>
</protein>
<dbReference type="VEuPathDB" id="FungiDB:YALI1_E21962g"/>
<dbReference type="OrthoDB" id="422362at2759"/>
<dbReference type="GO" id="GO:0006283">
    <property type="term" value="P:transcription-coupled nucleotide-excision repair"/>
    <property type="evidence" value="ECO:0007669"/>
    <property type="project" value="EnsemblFungi"/>
</dbReference>
<accession>A0A1H6Q9F0</accession>
<feature type="domain" description="Post-SET" evidence="19">
    <location>
        <begin position="216"/>
        <end position="232"/>
    </location>
</feature>
<evidence type="ECO:0000259" key="17">
    <source>
        <dbReference type="PROSITE" id="PS50020"/>
    </source>
</evidence>
<evidence type="ECO:0000256" key="8">
    <source>
        <dbReference type="ARBA" id="ARBA00022603"/>
    </source>
</evidence>
<evidence type="ECO:0000259" key="19">
    <source>
        <dbReference type="PROSITE" id="PS50868"/>
    </source>
</evidence>
<keyword evidence="8 22" id="KW-0489">Methyltransferase</keyword>
<dbReference type="GO" id="GO:0005829">
    <property type="term" value="C:cytosol"/>
    <property type="evidence" value="ECO:0007669"/>
    <property type="project" value="EnsemblFungi"/>
</dbReference>
<dbReference type="SUPFAM" id="SSF82199">
    <property type="entry name" value="SET domain"/>
    <property type="match status" value="1"/>
</dbReference>
<dbReference type="PROSITE" id="PS50868">
    <property type="entry name" value="POST_SET"/>
    <property type="match status" value="1"/>
</dbReference>
<feature type="region of interest" description="Disordered" evidence="16">
    <location>
        <begin position="680"/>
        <end position="768"/>
    </location>
</feature>
<dbReference type="InterPro" id="IPR035441">
    <property type="entry name" value="TFIIS/LEDGF_dom_sf"/>
</dbReference>
<evidence type="ECO:0000256" key="14">
    <source>
        <dbReference type="ARBA" id="ARBA00030091"/>
    </source>
</evidence>
<dbReference type="GO" id="GO:0030174">
    <property type="term" value="P:regulation of DNA-templated DNA replication initiation"/>
    <property type="evidence" value="ECO:0007669"/>
    <property type="project" value="EnsemblFungi"/>
</dbReference>
<dbReference type="EMBL" id="CP017557">
    <property type="protein sequence ID" value="AOW05602.1"/>
    <property type="molecule type" value="Genomic_DNA"/>
</dbReference>
<dbReference type="PROSITE" id="PS50280">
    <property type="entry name" value="SET"/>
    <property type="match status" value="1"/>
</dbReference>
<dbReference type="InterPro" id="IPR036020">
    <property type="entry name" value="WW_dom_sf"/>
</dbReference>
<feature type="domain" description="WW" evidence="17">
    <location>
        <begin position="501"/>
        <end position="534"/>
    </location>
</feature>
<dbReference type="SMART" id="SM00456">
    <property type="entry name" value="WW"/>
    <property type="match status" value="1"/>
</dbReference>
<keyword evidence="6" id="KW-0158">Chromosome</keyword>
<dbReference type="Proteomes" id="UP000256601">
    <property type="component" value="Unassembled WGS sequence"/>
</dbReference>
<feature type="compositionally biased region" description="Basic and acidic residues" evidence="16">
    <location>
        <begin position="682"/>
        <end position="734"/>
    </location>
</feature>
<dbReference type="Gene3D" id="1.20.930.10">
    <property type="entry name" value="Conserved domain common to transcription factors TFIIS, elongin A, CRSP70"/>
    <property type="match status" value="1"/>
</dbReference>
<feature type="domain" description="SET" evidence="18">
    <location>
        <begin position="92"/>
        <end position="209"/>
    </location>
</feature>
<dbReference type="SMR" id="A0A1H6Q9F0"/>
<dbReference type="GO" id="GO:0006353">
    <property type="term" value="P:DNA-templated transcription termination"/>
    <property type="evidence" value="ECO:0007669"/>
    <property type="project" value="EnsemblFungi"/>
</dbReference>
<feature type="region of interest" description="Disordered" evidence="16">
    <location>
        <begin position="533"/>
        <end position="610"/>
    </location>
</feature>
<dbReference type="SMART" id="SM00317">
    <property type="entry name" value="SET"/>
    <property type="match status" value="1"/>
</dbReference>
<evidence type="ECO:0000256" key="2">
    <source>
        <dbReference type="ARBA" id="ARBA00004123"/>
    </source>
</evidence>
<dbReference type="InterPro" id="IPR050777">
    <property type="entry name" value="SET2_Histone-Lys_MeTrsfase"/>
</dbReference>
<dbReference type="SMART" id="SM00508">
    <property type="entry name" value="PostSET"/>
    <property type="match status" value="1"/>
</dbReference>
<organism evidence="21 23">
    <name type="scientific">Yarrowia lipolytica</name>
    <name type="common">Candida lipolytica</name>
    <dbReference type="NCBI Taxonomy" id="4952"/>
    <lineage>
        <taxon>Eukaryota</taxon>
        <taxon>Fungi</taxon>
        <taxon>Dikarya</taxon>
        <taxon>Ascomycota</taxon>
        <taxon>Saccharomycotina</taxon>
        <taxon>Dipodascomycetes</taxon>
        <taxon>Dipodascales</taxon>
        <taxon>Dipodascales incertae sedis</taxon>
        <taxon>Yarrowia</taxon>
    </lineage>
</organism>
<dbReference type="Gene3D" id="2.20.70.10">
    <property type="match status" value="1"/>
</dbReference>
<evidence type="ECO:0000256" key="10">
    <source>
        <dbReference type="ARBA" id="ARBA00022691"/>
    </source>
</evidence>
<keyword evidence="7" id="KW-0678">Repressor</keyword>
<dbReference type="Pfam" id="PF17907">
    <property type="entry name" value="AWS"/>
    <property type="match status" value="1"/>
</dbReference>
<evidence type="ECO:0000256" key="12">
    <source>
        <dbReference type="ARBA" id="ARBA00023163"/>
    </source>
</evidence>
<keyword evidence="11" id="KW-0805">Transcription regulation</keyword>
<dbReference type="GO" id="GO:0060195">
    <property type="term" value="P:negative regulation of antisense RNA transcription"/>
    <property type="evidence" value="ECO:0007669"/>
    <property type="project" value="EnsemblFungi"/>
</dbReference>
<evidence type="ECO:0000256" key="15">
    <source>
        <dbReference type="ARBA" id="ARBA00047545"/>
    </source>
</evidence>
<comment type="function">
    <text evidence="1">Histone methyltransferase that trimethylates histone H3 'Lys-36' forming H3K36me3. Involved in transcription elongation as well as in transcription repression.</text>
</comment>
<dbReference type="EC" id="2.1.1.359" evidence="4"/>
<dbReference type="InterPro" id="IPR044437">
    <property type="entry name" value="SETD2/Set2_SET"/>
</dbReference>
<dbReference type="OMA" id="INVLARW"/>
<dbReference type="InterPro" id="IPR046341">
    <property type="entry name" value="SET_dom_sf"/>
</dbReference>
<evidence type="ECO:0000313" key="21">
    <source>
        <dbReference type="EMBL" id="AOW05602.1"/>
    </source>
</evidence>
<dbReference type="InterPro" id="IPR038190">
    <property type="entry name" value="SRI_sf"/>
</dbReference>
<dbReference type="GeneID" id="2911710"/>
<evidence type="ECO:0000259" key="20">
    <source>
        <dbReference type="PROSITE" id="PS51215"/>
    </source>
</evidence>
<dbReference type="Pfam" id="PF00397">
    <property type="entry name" value="WW"/>
    <property type="match status" value="1"/>
</dbReference>
<evidence type="ECO:0000256" key="1">
    <source>
        <dbReference type="ARBA" id="ARBA00003901"/>
    </source>
</evidence>
<evidence type="ECO:0000256" key="5">
    <source>
        <dbReference type="ARBA" id="ARBA00018028"/>
    </source>
</evidence>
<evidence type="ECO:0000256" key="16">
    <source>
        <dbReference type="SAM" id="MobiDB-lite"/>
    </source>
</evidence>
<feature type="compositionally biased region" description="Basic and acidic residues" evidence="16">
    <location>
        <begin position="555"/>
        <end position="568"/>
    </location>
</feature>
<dbReference type="Gene3D" id="2.170.270.10">
    <property type="entry name" value="SET domain"/>
    <property type="match status" value="1"/>
</dbReference>
<proteinExistence type="predicted"/>
<dbReference type="InterPro" id="IPR013257">
    <property type="entry name" value="SRI"/>
</dbReference>
<dbReference type="GO" id="GO:0005634">
    <property type="term" value="C:nucleus"/>
    <property type="evidence" value="ECO:0007669"/>
    <property type="project" value="UniProtKB-SubCell"/>
</dbReference>
<keyword evidence="9 22" id="KW-0808">Transferase</keyword>
<dbReference type="VEuPathDB" id="FungiDB:YALI0_E18260g"/>
<dbReference type="AlphaFoldDB" id="A0A1H6Q9F0"/>
<dbReference type="Proteomes" id="UP000182444">
    <property type="component" value="Chromosome 1E"/>
</dbReference>
<reference evidence="22 24" key="2">
    <citation type="submission" date="2018-07" db="EMBL/GenBank/DDBJ databases">
        <title>Draft Genome Assemblies for Five Robust Yarrowia lipolytica Strains Exhibiting High Lipid Production and Pentose Sugar Utilization and Sugar Alcohol Secretion from Undetoxified Lignocellulosic Biomass Hydrolysates.</title>
        <authorList>
            <consortium name="DOE Joint Genome Institute"/>
            <person name="Walker C."/>
            <person name="Ryu S."/>
            <person name="Na H."/>
            <person name="Zane M."/>
            <person name="LaButti K."/>
            <person name="Lipzen A."/>
            <person name="Haridas S."/>
            <person name="Barry K."/>
            <person name="Grigoriev I.V."/>
            <person name="Quarterman J."/>
            <person name="Slininger P."/>
            <person name="Dien B."/>
            <person name="Trinh C.T."/>
        </authorList>
    </citation>
    <scope>NUCLEOTIDE SEQUENCE [LARGE SCALE GENOMIC DNA]</scope>
    <source>
        <strain evidence="22 24">YB392</strain>
    </source>
</reference>
<feature type="compositionally biased region" description="Basic and acidic residues" evidence="16">
    <location>
        <begin position="755"/>
        <end position="768"/>
    </location>
</feature>
<evidence type="ECO:0000256" key="3">
    <source>
        <dbReference type="ARBA" id="ARBA00004286"/>
    </source>
</evidence>
<dbReference type="GO" id="GO:0030437">
    <property type="term" value="P:ascospore formation"/>
    <property type="evidence" value="ECO:0007669"/>
    <property type="project" value="EnsemblFungi"/>
</dbReference>
<evidence type="ECO:0000256" key="7">
    <source>
        <dbReference type="ARBA" id="ARBA00022491"/>
    </source>
</evidence>
<dbReference type="PANTHER" id="PTHR22884">
    <property type="entry name" value="SET DOMAIN PROTEINS"/>
    <property type="match status" value="1"/>
</dbReference>
<dbReference type="Gene3D" id="1.10.1740.100">
    <property type="entry name" value="Set2, Rpb1 interacting domain"/>
    <property type="match status" value="1"/>
</dbReference>
<evidence type="ECO:0000256" key="4">
    <source>
        <dbReference type="ARBA" id="ARBA00012178"/>
    </source>
</evidence>
<dbReference type="GO" id="GO:0003723">
    <property type="term" value="F:RNA binding"/>
    <property type="evidence" value="ECO:0007669"/>
    <property type="project" value="EnsemblFungi"/>
</dbReference>
<feature type="compositionally biased region" description="Polar residues" evidence="16">
    <location>
        <begin position="453"/>
        <end position="469"/>
    </location>
</feature>
<evidence type="ECO:0000313" key="23">
    <source>
        <dbReference type="Proteomes" id="UP000182444"/>
    </source>
</evidence>
<evidence type="ECO:0000256" key="13">
    <source>
        <dbReference type="ARBA" id="ARBA00023242"/>
    </source>
</evidence>
<dbReference type="SMART" id="SM00570">
    <property type="entry name" value="AWS"/>
    <property type="match status" value="1"/>
</dbReference>